<protein>
    <submittedName>
        <fullName evidence="1">Uncharacterized protein</fullName>
    </submittedName>
</protein>
<name>A0A8I0ZUL1_RHOER</name>
<dbReference type="EMBL" id="JAECSB010000085">
    <property type="protein sequence ID" value="MBH5146299.1"/>
    <property type="molecule type" value="Genomic_DNA"/>
</dbReference>
<evidence type="ECO:0000313" key="2">
    <source>
        <dbReference type="Proteomes" id="UP000627573"/>
    </source>
</evidence>
<sequence length="64" mass="7073">MEPVVVYDDRMIWHLAAGTKIREVGKGGRVFVVDKTRPGRLWLGSTPCAVSDLEMPVEVMGCGR</sequence>
<evidence type="ECO:0000313" key="1">
    <source>
        <dbReference type="EMBL" id="MBH5146299.1"/>
    </source>
</evidence>
<proteinExistence type="predicted"/>
<keyword evidence="2" id="KW-1185">Reference proteome</keyword>
<dbReference type="RefSeq" id="WP_197941898.1">
    <property type="nucleotide sequence ID" value="NZ_JAECSB010000085.1"/>
</dbReference>
<comment type="caution">
    <text evidence="1">The sequence shown here is derived from an EMBL/GenBank/DDBJ whole genome shotgun (WGS) entry which is preliminary data.</text>
</comment>
<reference evidence="1 2" key="1">
    <citation type="submission" date="2020-12" db="EMBL/GenBank/DDBJ databases">
        <title>Draft genome sequence of furan degrading bacterial strain FUR100.</title>
        <authorList>
            <person name="Woiski C."/>
        </authorList>
    </citation>
    <scope>NUCLEOTIDE SEQUENCE [LARGE SCALE GENOMIC DNA]</scope>
    <source>
        <strain evidence="1 2">FUR100</strain>
    </source>
</reference>
<organism evidence="1 2">
    <name type="scientific">Rhodococcus erythropolis</name>
    <name type="common">Arthrobacter picolinophilus</name>
    <dbReference type="NCBI Taxonomy" id="1833"/>
    <lineage>
        <taxon>Bacteria</taxon>
        <taxon>Bacillati</taxon>
        <taxon>Actinomycetota</taxon>
        <taxon>Actinomycetes</taxon>
        <taxon>Mycobacteriales</taxon>
        <taxon>Nocardiaceae</taxon>
        <taxon>Rhodococcus</taxon>
        <taxon>Rhodococcus erythropolis group</taxon>
    </lineage>
</organism>
<dbReference type="AlphaFoldDB" id="A0A8I0ZUL1"/>
<accession>A0A8I0ZUL1</accession>
<gene>
    <name evidence="1" type="ORF">I3517_27220</name>
</gene>
<dbReference type="Proteomes" id="UP000627573">
    <property type="component" value="Unassembled WGS sequence"/>
</dbReference>